<name>U4TIN3_9LACO</name>
<dbReference type="AlphaFoldDB" id="U4TIN3"/>
<organism evidence="2 3">
    <name type="scientific">Schleiferilactobacillus shenzhenensis LY-73</name>
    <dbReference type="NCBI Taxonomy" id="1231336"/>
    <lineage>
        <taxon>Bacteria</taxon>
        <taxon>Bacillati</taxon>
        <taxon>Bacillota</taxon>
        <taxon>Bacilli</taxon>
        <taxon>Lactobacillales</taxon>
        <taxon>Lactobacillaceae</taxon>
        <taxon>Schleiferilactobacillus</taxon>
    </lineage>
</organism>
<evidence type="ECO:0000313" key="2">
    <source>
        <dbReference type="EMBL" id="ERL64676.1"/>
    </source>
</evidence>
<keyword evidence="3" id="KW-1185">Reference proteome</keyword>
<dbReference type="EMBL" id="KI271594">
    <property type="protein sequence ID" value="ERL64676.1"/>
    <property type="molecule type" value="Genomic_DNA"/>
</dbReference>
<protein>
    <submittedName>
        <fullName evidence="2">Uncharacterized protein</fullName>
    </submittedName>
</protein>
<proteinExistence type="predicted"/>
<dbReference type="HOGENOM" id="CLU_2825770_0_0_9"/>
<accession>U4TIN3</accession>
<dbReference type="Proteomes" id="UP000030647">
    <property type="component" value="Unassembled WGS sequence"/>
</dbReference>
<reference evidence="3" key="1">
    <citation type="journal article" date="2013" name="Genome Announc.">
        <title>Whole-Genome Sequencing of Lactobacillus shenzhenensis Strain LY-73T.</title>
        <authorList>
            <person name="Lin Z."/>
            <person name="Liu Z."/>
            <person name="Yang R."/>
            <person name="Zou Y."/>
            <person name="Wan D."/>
            <person name="Chen J."/>
            <person name="Guo M."/>
            <person name="Zhao J."/>
            <person name="Fang C."/>
            <person name="Yang R."/>
            <person name="Liu F."/>
        </authorList>
    </citation>
    <scope>NUCLEOTIDE SEQUENCE [LARGE SCALE GENOMIC DNA]</scope>
    <source>
        <strain evidence="3">LY-73</strain>
    </source>
</reference>
<dbReference type="RefSeq" id="WP_022530065.1">
    <property type="nucleotide sequence ID" value="NZ_KI271594.1"/>
</dbReference>
<evidence type="ECO:0000313" key="3">
    <source>
        <dbReference type="Proteomes" id="UP000030647"/>
    </source>
</evidence>
<gene>
    <name evidence="2" type="ORF">L248_0733</name>
</gene>
<sequence length="66" mass="7344">MHKEDHPSALLPKFSQKKLRAGLTEEDIKALGREFGLHYYGDPGYPAEPSANDPADNAEPSHKQKN</sequence>
<feature type="region of interest" description="Disordered" evidence="1">
    <location>
        <begin position="39"/>
        <end position="66"/>
    </location>
</feature>
<evidence type="ECO:0000256" key="1">
    <source>
        <dbReference type="SAM" id="MobiDB-lite"/>
    </source>
</evidence>